<reference evidence="14" key="1">
    <citation type="submission" date="2017-08" db="EMBL/GenBank/DDBJ databases">
        <title>A dynamic microbial community with high functional redundancy inhabits the cold, oxic subseafloor aquifer.</title>
        <authorList>
            <person name="Tully B.J."/>
            <person name="Wheat C.G."/>
            <person name="Glazer B.T."/>
            <person name="Huber J.A."/>
        </authorList>
    </citation>
    <scope>NUCLEOTIDE SEQUENCE [LARGE SCALE GENOMIC DNA]</scope>
</reference>
<evidence type="ECO:0000259" key="12">
    <source>
        <dbReference type="PROSITE" id="PS51123"/>
    </source>
</evidence>
<dbReference type="GO" id="GO:0009279">
    <property type="term" value="C:cell outer membrane"/>
    <property type="evidence" value="ECO:0007669"/>
    <property type="project" value="UniProtKB-SubCell"/>
</dbReference>
<dbReference type="Pfam" id="PF00691">
    <property type="entry name" value="OmpA"/>
    <property type="match status" value="1"/>
</dbReference>
<keyword evidence="4" id="KW-0812">Transmembrane</keyword>
<dbReference type="PROSITE" id="PS51123">
    <property type="entry name" value="OMPA_2"/>
    <property type="match status" value="1"/>
</dbReference>
<gene>
    <name evidence="13" type="ORF">COB20_07495</name>
</gene>
<name>A0A2A4X6J5_9GAMM</name>
<dbReference type="Pfam" id="PF13505">
    <property type="entry name" value="OMP_b-brl"/>
    <property type="match status" value="1"/>
</dbReference>
<dbReference type="InterPro" id="IPR050330">
    <property type="entry name" value="Bact_OuterMem_StrucFunc"/>
</dbReference>
<keyword evidence="9" id="KW-0998">Cell outer membrane</keyword>
<evidence type="ECO:0000256" key="3">
    <source>
        <dbReference type="ARBA" id="ARBA00022452"/>
    </source>
</evidence>
<keyword evidence="6" id="KW-0406">Ion transport</keyword>
<protein>
    <recommendedName>
        <fullName evidence="12">OmpA-like domain-containing protein</fullName>
    </recommendedName>
</protein>
<dbReference type="Proteomes" id="UP000218767">
    <property type="component" value="Unassembled WGS sequence"/>
</dbReference>
<dbReference type="SUPFAM" id="SSF56925">
    <property type="entry name" value="OMPA-like"/>
    <property type="match status" value="1"/>
</dbReference>
<dbReference type="PRINTS" id="PR01021">
    <property type="entry name" value="OMPADOMAIN"/>
</dbReference>
<dbReference type="Gene3D" id="3.30.1330.60">
    <property type="entry name" value="OmpA-like domain"/>
    <property type="match status" value="1"/>
</dbReference>
<feature type="domain" description="OmpA-like" evidence="12">
    <location>
        <begin position="251"/>
        <end position="369"/>
    </location>
</feature>
<dbReference type="EMBL" id="NVUL01000043">
    <property type="protein sequence ID" value="PCI77749.1"/>
    <property type="molecule type" value="Genomic_DNA"/>
</dbReference>
<dbReference type="InterPro" id="IPR006665">
    <property type="entry name" value="OmpA-like"/>
</dbReference>
<evidence type="ECO:0000256" key="9">
    <source>
        <dbReference type="ARBA" id="ARBA00023237"/>
    </source>
</evidence>
<keyword evidence="7" id="KW-0626">Porin</keyword>
<evidence type="ECO:0000256" key="8">
    <source>
        <dbReference type="ARBA" id="ARBA00023136"/>
    </source>
</evidence>
<feature type="compositionally biased region" description="Basic and acidic residues" evidence="11">
    <location>
        <begin position="221"/>
        <end position="234"/>
    </location>
</feature>
<dbReference type="PANTHER" id="PTHR30329">
    <property type="entry name" value="STATOR ELEMENT OF FLAGELLAR MOTOR COMPLEX"/>
    <property type="match status" value="1"/>
</dbReference>
<proteinExistence type="predicted"/>
<feature type="region of interest" description="Disordered" evidence="11">
    <location>
        <begin position="204"/>
        <end position="242"/>
    </location>
</feature>
<evidence type="ECO:0000313" key="14">
    <source>
        <dbReference type="Proteomes" id="UP000218767"/>
    </source>
</evidence>
<dbReference type="InterPro" id="IPR036737">
    <property type="entry name" value="OmpA-like_sf"/>
</dbReference>
<sequence>MCSIINIMRSNFSTNHYINNVETIMSLRIKISAVLLVSAGLLSPIALADEGQFYIAPGLQWMDFDDRTGLKDDINYFLGIGYDFTDRLSFELSTFDLDSKPFGGREIDIDHYKLDAIYDLGVNLGVFDTFVVGGVGNTNFGGENDTVWDIGGGVSYKISDQWSWRTAVRSFNYRDRDHEDGDVGIDTALVYRFGGNKSRPAVARAPAAAARPAAAPAPASDADRDGVPDSRDNCPDTPRSYAVDADGCPIPVEEVARVELMVNFDFDRSEVKSEYFSEIEEVVDFMARFPDVDIELEGHTDSRGTEVYNLDLSDRRVAAVRQVMIDRFNVQASRVSSRGFGESQPVASNESDAGRAENRRVMTVLINTTESYRPR</sequence>
<dbReference type="GO" id="GO:0006811">
    <property type="term" value="P:monoatomic ion transport"/>
    <property type="evidence" value="ECO:0007669"/>
    <property type="project" value="UniProtKB-KW"/>
</dbReference>
<dbReference type="Gene3D" id="2.40.160.20">
    <property type="match status" value="1"/>
</dbReference>
<keyword evidence="3" id="KW-1134">Transmembrane beta strand</keyword>
<accession>A0A2A4X6J5</accession>
<dbReference type="InterPro" id="IPR011250">
    <property type="entry name" value="OMP/PagP_B-barrel"/>
</dbReference>
<dbReference type="CDD" id="cd07185">
    <property type="entry name" value="OmpA_C-like"/>
    <property type="match status" value="1"/>
</dbReference>
<evidence type="ECO:0000256" key="4">
    <source>
        <dbReference type="ARBA" id="ARBA00022692"/>
    </source>
</evidence>
<keyword evidence="2" id="KW-0813">Transport</keyword>
<evidence type="ECO:0000256" key="6">
    <source>
        <dbReference type="ARBA" id="ARBA00023065"/>
    </source>
</evidence>
<keyword evidence="5" id="KW-0732">Signal</keyword>
<evidence type="ECO:0000256" key="5">
    <source>
        <dbReference type="ARBA" id="ARBA00022729"/>
    </source>
</evidence>
<feature type="region of interest" description="Disordered" evidence="11">
    <location>
        <begin position="339"/>
        <end position="359"/>
    </location>
</feature>
<evidence type="ECO:0000256" key="1">
    <source>
        <dbReference type="ARBA" id="ARBA00004571"/>
    </source>
</evidence>
<evidence type="ECO:0000256" key="7">
    <source>
        <dbReference type="ARBA" id="ARBA00023114"/>
    </source>
</evidence>
<dbReference type="GO" id="GO:0015288">
    <property type="term" value="F:porin activity"/>
    <property type="evidence" value="ECO:0007669"/>
    <property type="project" value="UniProtKB-KW"/>
</dbReference>
<dbReference type="PANTHER" id="PTHR30329:SF21">
    <property type="entry name" value="LIPOPROTEIN YIAD-RELATED"/>
    <property type="match status" value="1"/>
</dbReference>
<dbReference type="InterPro" id="IPR006664">
    <property type="entry name" value="OMP_bac"/>
</dbReference>
<evidence type="ECO:0000313" key="13">
    <source>
        <dbReference type="EMBL" id="PCI77749.1"/>
    </source>
</evidence>
<dbReference type="InterPro" id="IPR027385">
    <property type="entry name" value="Beta-barrel_OMP"/>
</dbReference>
<comment type="subcellular location">
    <subcellularLocation>
        <location evidence="1">Cell outer membrane</location>
        <topology evidence="1">Multi-pass membrane protein</topology>
    </subcellularLocation>
</comment>
<comment type="caution">
    <text evidence="13">The sequence shown here is derived from an EMBL/GenBank/DDBJ whole genome shotgun (WGS) entry which is preliminary data.</text>
</comment>
<dbReference type="AlphaFoldDB" id="A0A2A4X6J5"/>
<evidence type="ECO:0000256" key="2">
    <source>
        <dbReference type="ARBA" id="ARBA00022448"/>
    </source>
</evidence>
<feature type="compositionally biased region" description="Low complexity" evidence="11">
    <location>
        <begin position="204"/>
        <end position="219"/>
    </location>
</feature>
<keyword evidence="8 10" id="KW-0472">Membrane</keyword>
<organism evidence="13 14">
    <name type="scientific">SAR86 cluster bacterium</name>
    <dbReference type="NCBI Taxonomy" id="2030880"/>
    <lineage>
        <taxon>Bacteria</taxon>
        <taxon>Pseudomonadati</taxon>
        <taxon>Pseudomonadota</taxon>
        <taxon>Gammaproteobacteria</taxon>
        <taxon>SAR86 cluster</taxon>
    </lineage>
</organism>
<dbReference type="GO" id="GO:0046930">
    <property type="term" value="C:pore complex"/>
    <property type="evidence" value="ECO:0007669"/>
    <property type="project" value="UniProtKB-KW"/>
</dbReference>
<evidence type="ECO:0000256" key="10">
    <source>
        <dbReference type="PROSITE-ProRule" id="PRU00473"/>
    </source>
</evidence>
<evidence type="ECO:0000256" key="11">
    <source>
        <dbReference type="SAM" id="MobiDB-lite"/>
    </source>
</evidence>
<dbReference type="SUPFAM" id="SSF103088">
    <property type="entry name" value="OmpA-like"/>
    <property type="match status" value="1"/>
</dbReference>